<comment type="similarity">
    <text evidence="2">Belongs to the eukaryotic RPA49/POLR1E RNA polymerase subunit family.</text>
</comment>
<feature type="compositionally biased region" description="Polar residues" evidence="6">
    <location>
        <begin position="87"/>
        <end position="100"/>
    </location>
</feature>
<evidence type="ECO:0000313" key="7">
    <source>
        <dbReference type="EMBL" id="KAJ4836838.1"/>
    </source>
</evidence>
<keyword evidence="5" id="KW-0539">Nucleus</keyword>
<proteinExistence type="inferred from homology"/>
<keyword evidence="8" id="KW-1185">Reference proteome</keyword>
<protein>
    <recommendedName>
        <fullName evidence="9">DNA-directed RNA polymerase I subunit rpa49</fullName>
    </recommendedName>
</protein>
<gene>
    <name evidence="7" type="ORF">Tsubulata_018466</name>
</gene>
<feature type="compositionally biased region" description="Polar residues" evidence="6">
    <location>
        <begin position="7"/>
        <end position="16"/>
    </location>
</feature>
<dbReference type="GO" id="GO:0006351">
    <property type="term" value="P:DNA-templated transcription"/>
    <property type="evidence" value="ECO:0007669"/>
    <property type="project" value="InterPro"/>
</dbReference>
<evidence type="ECO:0000256" key="5">
    <source>
        <dbReference type="ARBA" id="ARBA00023242"/>
    </source>
</evidence>
<dbReference type="OrthoDB" id="532500at2759"/>
<evidence type="ECO:0000256" key="4">
    <source>
        <dbReference type="ARBA" id="ARBA00023163"/>
    </source>
</evidence>
<evidence type="ECO:0000313" key="8">
    <source>
        <dbReference type="Proteomes" id="UP001141552"/>
    </source>
</evidence>
<evidence type="ECO:0000256" key="2">
    <source>
        <dbReference type="ARBA" id="ARBA00009430"/>
    </source>
</evidence>
<accession>A0A9Q0FS73</accession>
<keyword evidence="4" id="KW-0804">Transcription</keyword>
<dbReference type="EMBL" id="JAKUCV010004009">
    <property type="protein sequence ID" value="KAJ4836838.1"/>
    <property type="molecule type" value="Genomic_DNA"/>
</dbReference>
<organism evidence="7 8">
    <name type="scientific">Turnera subulata</name>
    <dbReference type="NCBI Taxonomy" id="218843"/>
    <lineage>
        <taxon>Eukaryota</taxon>
        <taxon>Viridiplantae</taxon>
        <taxon>Streptophyta</taxon>
        <taxon>Embryophyta</taxon>
        <taxon>Tracheophyta</taxon>
        <taxon>Spermatophyta</taxon>
        <taxon>Magnoliopsida</taxon>
        <taxon>eudicotyledons</taxon>
        <taxon>Gunneridae</taxon>
        <taxon>Pentapetalae</taxon>
        <taxon>rosids</taxon>
        <taxon>fabids</taxon>
        <taxon>Malpighiales</taxon>
        <taxon>Passifloraceae</taxon>
        <taxon>Turnera</taxon>
    </lineage>
</organism>
<dbReference type="InterPro" id="IPR009668">
    <property type="entry name" value="RNA_pol-assoc_fac_A49-like"/>
</dbReference>
<reference evidence="7" key="1">
    <citation type="submission" date="2022-02" db="EMBL/GenBank/DDBJ databases">
        <authorList>
            <person name="Henning P.M."/>
            <person name="McCubbin A.G."/>
            <person name="Shore J.S."/>
        </authorList>
    </citation>
    <scope>NUCLEOTIDE SEQUENCE</scope>
    <source>
        <strain evidence="7">F60SS</strain>
        <tissue evidence="7">Leaves</tissue>
    </source>
</reference>
<sequence length="467" mass="52890">MGRDSKSQSLESPQSTIKKSKKKRKREREIAEDDAAVKIPADHPATVDGPVEQQQLKVRIQVIRDQVDKTPPIVGYFPSGYNPLKSKVNSQPDREQQPLSTAPPQPSIRFYRHAQRVKNEDAQGVKNEKKGSERLELVVRPNDPSSTVEFVGKSYTGEAAAPQLCSYALGVLDKETKTLKIMPIAGNKILRLETKVQRPGSGTENTESTEEVDEEPIVLQRYGTKKSRRQDEKIRALKQGDNPDAQKDLGIQIENAQVNKDALEMMSAQTSRNIPPHNTYAETPVEAYPLNLIIHAEELGFLQNFNKFLRGGEVDVSSGYPSFVSNRIHKLGKIQDESEKKKLSSIFSFITHLVKFKDLHSRDCDPSTKKHTFPVIIRERLWNMFTPERRRLAPDKENLLISYVLVLTLHADDFQTDPEDIARDLRMSKRALQPHFDNLGCKFKASVVTLPTPLSFPPAIMKRRRRG</sequence>
<name>A0A9Q0FS73_9ROSI</name>
<feature type="region of interest" description="Disordered" evidence="6">
    <location>
        <begin position="1"/>
        <end position="51"/>
    </location>
</feature>
<evidence type="ECO:0000256" key="6">
    <source>
        <dbReference type="SAM" id="MobiDB-lite"/>
    </source>
</evidence>
<dbReference type="PANTHER" id="PTHR14440">
    <property type="entry name" value="DNA-DIRECTED RNA POLYMERASE I SUBUNIT RPA49"/>
    <property type="match status" value="1"/>
</dbReference>
<evidence type="ECO:0000256" key="1">
    <source>
        <dbReference type="ARBA" id="ARBA00004604"/>
    </source>
</evidence>
<reference evidence="7" key="2">
    <citation type="journal article" date="2023" name="Plants (Basel)">
        <title>Annotation of the Turnera subulata (Passifloraceae) Draft Genome Reveals the S-Locus Evolved after the Divergence of Turneroideae from Passifloroideae in a Stepwise Manner.</title>
        <authorList>
            <person name="Henning P.M."/>
            <person name="Roalson E.H."/>
            <person name="Mir W."/>
            <person name="McCubbin A.G."/>
            <person name="Shore J.S."/>
        </authorList>
    </citation>
    <scope>NUCLEOTIDE SEQUENCE</scope>
    <source>
        <strain evidence="7">F60SS</strain>
    </source>
</reference>
<dbReference type="Pfam" id="PF06870">
    <property type="entry name" value="RNA_pol_I_A49"/>
    <property type="match status" value="1"/>
</dbReference>
<feature type="region of interest" description="Disordered" evidence="6">
    <location>
        <begin position="74"/>
        <end position="107"/>
    </location>
</feature>
<dbReference type="AlphaFoldDB" id="A0A9Q0FS73"/>
<feature type="compositionally biased region" description="Acidic residues" evidence="6">
    <location>
        <begin position="207"/>
        <end position="216"/>
    </location>
</feature>
<evidence type="ECO:0000256" key="3">
    <source>
        <dbReference type="ARBA" id="ARBA00022478"/>
    </source>
</evidence>
<dbReference type="GO" id="GO:0003677">
    <property type="term" value="F:DNA binding"/>
    <property type="evidence" value="ECO:0007669"/>
    <property type="project" value="InterPro"/>
</dbReference>
<comment type="subcellular location">
    <subcellularLocation>
        <location evidence="1">Nucleus</location>
        <location evidence="1">Nucleolus</location>
    </subcellularLocation>
</comment>
<dbReference type="GO" id="GO:0005730">
    <property type="term" value="C:nucleolus"/>
    <property type="evidence" value="ECO:0007669"/>
    <property type="project" value="UniProtKB-SubCell"/>
</dbReference>
<comment type="caution">
    <text evidence="7">The sequence shown here is derived from an EMBL/GenBank/DDBJ whole genome shotgun (WGS) entry which is preliminary data.</text>
</comment>
<evidence type="ECO:0008006" key="9">
    <source>
        <dbReference type="Google" id="ProtNLM"/>
    </source>
</evidence>
<dbReference type="GO" id="GO:0000428">
    <property type="term" value="C:DNA-directed RNA polymerase complex"/>
    <property type="evidence" value="ECO:0007669"/>
    <property type="project" value="UniProtKB-KW"/>
</dbReference>
<dbReference type="Proteomes" id="UP001141552">
    <property type="component" value="Unassembled WGS sequence"/>
</dbReference>
<feature type="region of interest" description="Disordered" evidence="6">
    <location>
        <begin position="195"/>
        <end position="216"/>
    </location>
</feature>
<keyword evidence="3" id="KW-0240">DNA-directed RNA polymerase</keyword>